<dbReference type="SUPFAM" id="SSF143081">
    <property type="entry name" value="BB1717-like"/>
    <property type="match status" value="1"/>
</dbReference>
<dbReference type="GO" id="GO:0008233">
    <property type="term" value="F:peptidase activity"/>
    <property type="evidence" value="ECO:0007669"/>
    <property type="project" value="UniProtKB-KW"/>
</dbReference>
<organism evidence="9 10">
    <name type="scientific">Haloferula luteola</name>
    <dbReference type="NCBI Taxonomy" id="595692"/>
    <lineage>
        <taxon>Bacteria</taxon>
        <taxon>Pseudomonadati</taxon>
        <taxon>Verrucomicrobiota</taxon>
        <taxon>Verrucomicrobiia</taxon>
        <taxon>Verrucomicrobiales</taxon>
        <taxon>Verrucomicrobiaceae</taxon>
        <taxon>Haloferula</taxon>
    </lineage>
</organism>
<accession>A0A840V7D0</accession>
<comment type="caution">
    <text evidence="9">The sequence shown here is derived from an EMBL/GenBank/DDBJ whole genome shotgun (WGS) entry which is preliminary data.</text>
</comment>
<protein>
    <recommendedName>
        <fullName evidence="8">Abasic site processing protein</fullName>
        <ecNumber evidence="8">3.4.-.-</ecNumber>
    </recommendedName>
</protein>
<evidence type="ECO:0000256" key="5">
    <source>
        <dbReference type="ARBA" id="ARBA00023124"/>
    </source>
</evidence>
<dbReference type="Proteomes" id="UP000557717">
    <property type="component" value="Unassembled WGS sequence"/>
</dbReference>
<name>A0A840V7D0_9BACT</name>
<proteinExistence type="inferred from homology"/>
<keyword evidence="10" id="KW-1185">Reference proteome</keyword>
<evidence type="ECO:0000313" key="9">
    <source>
        <dbReference type="EMBL" id="MBB5353925.1"/>
    </source>
</evidence>
<dbReference type="Gene3D" id="3.90.1680.10">
    <property type="entry name" value="SOS response associated peptidase-like"/>
    <property type="match status" value="1"/>
</dbReference>
<evidence type="ECO:0000256" key="3">
    <source>
        <dbReference type="ARBA" id="ARBA00022763"/>
    </source>
</evidence>
<evidence type="ECO:0000256" key="8">
    <source>
        <dbReference type="RuleBase" id="RU364100"/>
    </source>
</evidence>
<dbReference type="GO" id="GO:0006508">
    <property type="term" value="P:proteolysis"/>
    <property type="evidence" value="ECO:0007669"/>
    <property type="project" value="UniProtKB-KW"/>
</dbReference>
<evidence type="ECO:0000256" key="2">
    <source>
        <dbReference type="ARBA" id="ARBA00022670"/>
    </source>
</evidence>
<keyword evidence="2 8" id="KW-0645">Protease</keyword>
<dbReference type="PANTHER" id="PTHR13604">
    <property type="entry name" value="DC12-RELATED"/>
    <property type="match status" value="1"/>
</dbReference>
<evidence type="ECO:0000256" key="1">
    <source>
        <dbReference type="ARBA" id="ARBA00008136"/>
    </source>
</evidence>
<comment type="similarity">
    <text evidence="1 8">Belongs to the SOS response-associated peptidase family.</text>
</comment>
<evidence type="ECO:0000256" key="6">
    <source>
        <dbReference type="ARBA" id="ARBA00023125"/>
    </source>
</evidence>
<dbReference type="PANTHER" id="PTHR13604:SF0">
    <property type="entry name" value="ABASIC SITE PROCESSING PROTEIN HMCES"/>
    <property type="match status" value="1"/>
</dbReference>
<evidence type="ECO:0000313" key="10">
    <source>
        <dbReference type="Proteomes" id="UP000557717"/>
    </source>
</evidence>
<keyword evidence="5" id="KW-0190">Covalent protein-DNA linkage</keyword>
<keyword evidence="7" id="KW-0456">Lyase</keyword>
<reference evidence="9 10" key="1">
    <citation type="submission" date="2020-08" db="EMBL/GenBank/DDBJ databases">
        <title>Genomic Encyclopedia of Type Strains, Phase IV (KMG-IV): sequencing the most valuable type-strain genomes for metagenomic binning, comparative biology and taxonomic classification.</title>
        <authorList>
            <person name="Goeker M."/>
        </authorList>
    </citation>
    <scope>NUCLEOTIDE SEQUENCE [LARGE SCALE GENOMIC DNA]</scope>
    <source>
        <strain evidence="9 10">YC6886</strain>
    </source>
</reference>
<gene>
    <name evidence="9" type="ORF">HNR46_004190</name>
</gene>
<dbReference type="EMBL" id="JACHFD010000046">
    <property type="protein sequence ID" value="MBB5353925.1"/>
    <property type="molecule type" value="Genomic_DNA"/>
</dbReference>
<dbReference type="RefSeq" id="WP_184022428.1">
    <property type="nucleotide sequence ID" value="NZ_JACHFD010000046.1"/>
</dbReference>
<evidence type="ECO:0000256" key="7">
    <source>
        <dbReference type="ARBA" id="ARBA00023239"/>
    </source>
</evidence>
<dbReference type="InterPro" id="IPR003738">
    <property type="entry name" value="SRAP"/>
</dbReference>
<dbReference type="InterPro" id="IPR036590">
    <property type="entry name" value="SRAP-like"/>
</dbReference>
<dbReference type="AlphaFoldDB" id="A0A840V7D0"/>
<evidence type="ECO:0000256" key="4">
    <source>
        <dbReference type="ARBA" id="ARBA00022801"/>
    </source>
</evidence>
<sequence>MCTAYEVGRRGGSFPSFLKSKATAELLRLGKPSLIRPTLPAPVLLPDGSLAIMSWGFRRTLPSNTKGKAPTKRTIVNSREDMLDGRTWKKAFAERRCIIPASCFYEWTEGPGGRKIPLRLDPQEDALLWIAGIWEKSDEHGQCFSMITTEPNEQIAPVHDRMPAVLSSGQLRPFLEGDLGEFGPSPVGLSSTSFNCLRNDAGRA</sequence>
<keyword evidence="6" id="KW-0238">DNA-binding</keyword>
<dbReference type="EC" id="3.4.-.-" evidence="8"/>
<dbReference type="GO" id="GO:0003697">
    <property type="term" value="F:single-stranded DNA binding"/>
    <property type="evidence" value="ECO:0007669"/>
    <property type="project" value="InterPro"/>
</dbReference>
<keyword evidence="3" id="KW-0227">DNA damage</keyword>
<dbReference type="GO" id="GO:0106300">
    <property type="term" value="P:protein-DNA covalent cross-linking repair"/>
    <property type="evidence" value="ECO:0007669"/>
    <property type="project" value="InterPro"/>
</dbReference>
<dbReference type="GO" id="GO:0016829">
    <property type="term" value="F:lyase activity"/>
    <property type="evidence" value="ECO:0007669"/>
    <property type="project" value="UniProtKB-KW"/>
</dbReference>
<dbReference type="Pfam" id="PF02586">
    <property type="entry name" value="SRAP"/>
    <property type="match status" value="1"/>
</dbReference>
<keyword evidence="4 8" id="KW-0378">Hydrolase</keyword>